<accession>A0AAW1QF21</accession>
<dbReference type="EMBL" id="JALJOR010000003">
    <property type="protein sequence ID" value="KAK9820004.1"/>
    <property type="molecule type" value="Genomic_DNA"/>
</dbReference>
<evidence type="ECO:0000256" key="1">
    <source>
        <dbReference type="SAM" id="Phobius"/>
    </source>
</evidence>
<keyword evidence="1" id="KW-0472">Membrane</keyword>
<sequence>MPLTFTSAQDGTRGWLIKDVIVLRPGPVAEIWFQPDTPLHVVLNVLRGAHPHSDPGTLHVRERERVFTGLAVPPGVYTYREPAPDALPPHVLGSYGAPEVLRPNEAVCCGQVVACGIGSAPVDLVLWSETAGDQEGRLRIEDVLAAEAASQGQQVYAVAVNGQFLKEGPTGFSTTVYPVNSVVTVSPWPGGDHRRRIINTIMHVLLALAVLAFVLVHDGADPQ</sequence>
<evidence type="ECO:0000313" key="2">
    <source>
        <dbReference type="EMBL" id="KAK9820004.1"/>
    </source>
</evidence>
<dbReference type="Proteomes" id="UP001489004">
    <property type="component" value="Unassembled WGS sequence"/>
</dbReference>
<gene>
    <name evidence="2" type="ORF">WJX72_005023</name>
</gene>
<feature type="transmembrane region" description="Helical" evidence="1">
    <location>
        <begin position="197"/>
        <end position="216"/>
    </location>
</feature>
<dbReference type="AlphaFoldDB" id="A0AAW1QF21"/>
<keyword evidence="3" id="KW-1185">Reference proteome</keyword>
<organism evidence="2 3">
    <name type="scientific">[Myrmecia] bisecta</name>
    <dbReference type="NCBI Taxonomy" id="41462"/>
    <lineage>
        <taxon>Eukaryota</taxon>
        <taxon>Viridiplantae</taxon>
        <taxon>Chlorophyta</taxon>
        <taxon>core chlorophytes</taxon>
        <taxon>Trebouxiophyceae</taxon>
        <taxon>Trebouxiales</taxon>
        <taxon>Trebouxiaceae</taxon>
        <taxon>Myrmecia</taxon>
    </lineage>
</organism>
<evidence type="ECO:0000313" key="3">
    <source>
        <dbReference type="Proteomes" id="UP001489004"/>
    </source>
</evidence>
<reference evidence="2 3" key="1">
    <citation type="journal article" date="2024" name="Nat. Commun.">
        <title>Phylogenomics reveals the evolutionary origins of lichenization in chlorophyte algae.</title>
        <authorList>
            <person name="Puginier C."/>
            <person name="Libourel C."/>
            <person name="Otte J."/>
            <person name="Skaloud P."/>
            <person name="Haon M."/>
            <person name="Grisel S."/>
            <person name="Petersen M."/>
            <person name="Berrin J.G."/>
            <person name="Delaux P.M."/>
            <person name="Dal Grande F."/>
            <person name="Keller J."/>
        </authorList>
    </citation>
    <scope>NUCLEOTIDE SEQUENCE [LARGE SCALE GENOMIC DNA]</scope>
    <source>
        <strain evidence="2 3">SAG 2043</strain>
    </source>
</reference>
<name>A0AAW1QF21_9CHLO</name>
<keyword evidence="1" id="KW-1133">Transmembrane helix</keyword>
<protein>
    <submittedName>
        <fullName evidence="2">Uncharacterized protein</fullName>
    </submittedName>
</protein>
<proteinExistence type="predicted"/>
<comment type="caution">
    <text evidence="2">The sequence shown here is derived from an EMBL/GenBank/DDBJ whole genome shotgun (WGS) entry which is preliminary data.</text>
</comment>
<keyword evidence="1" id="KW-0812">Transmembrane</keyword>